<dbReference type="Proteomes" id="UP000384372">
    <property type="component" value="Unassembled WGS sequence"/>
</dbReference>
<keyword evidence="4" id="KW-1185">Reference proteome</keyword>
<keyword evidence="1" id="KW-0175">Coiled coil</keyword>
<dbReference type="Gene3D" id="3.40.50.1820">
    <property type="entry name" value="alpha/beta hydrolase"/>
    <property type="match status" value="2"/>
</dbReference>
<dbReference type="EMBL" id="VZAD01000034">
    <property type="protein sequence ID" value="MQP11104.1"/>
    <property type="molecule type" value="Genomic_DNA"/>
</dbReference>
<comment type="caution">
    <text evidence="3">The sequence shown here is derived from an EMBL/GenBank/DDBJ whole genome shotgun (WGS) entry which is preliminary data.</text>
</comment>
<accession>A0A6A7W9D0</accession>
<protein>
    <submittedName>
        <fullName evidence="3">Acetylxylan esterase</fullName>
    </submittedName>
</protein>
<evidence type="ECO:0000256" key="1">
    <source>
        <dbReference type="SAM" id="Coils"/>
    </source>
</evidence>
<organism evidence="3 4">
    <name type="scientific">Segatella copri</name>
    <dbReference type="NCBI Taxonomy" id="165179"/>
    <lineage>
        <taxon>Bacteria</taxon>
        <taxon>Pseudomonadati</taxon>
        <taxon>Bacteroidota</taxon>
        <taxon>Bacteroidia</taxon>
        <taxon>Bacteroidales</taxon>
        <taxon>Prevotellaceae</taxon>
        <taxon>Segatella</taxon>
    </lineage>
</organism>
<dbReference type="PANTHER" id="PTHR22946">
    <property type="entry name" value="DIENELACTONE HYDROLASE DOMAIN-CONTAINING PROTEIN-RELATED"/>
    <property type="match status" value="1"/>
</dbReference>
<sequence length="640" mass="71144">MAQGSYKALKFKTATSLYNYEMLPVHAQNYERQQAFEKACQSKEAMQQYVSQLRSRFSQLAGEMPQRGKLNAKVVGSLKGNGFIVEKIVFQSTPGRYVTAHLYLPEKVQGKIPACIEMCGHGLDGKGTGSGSAEQLAVNGIASMVVDPFSQGERQQTIDAQGKNLTRGVTTEHTLIAPGFILLGSSLAAQEFFDNSRAIDYLLSRKDIDGDKIGCYGFSGGGTQSSYLAALDDRVKASCVGLFFSSRERTLETQGPSDGCQWIPGEGREHIEIADMAMMNAPKPFLILDGRFDFVDHWGALRGYEEVNRCYSLLGAPDAAEQFYYDDGHAIPKPSQDKMVSFFRKALLGDAQGEVKPYTYWRSDDMRCTKAGQVNLEYKDALSSMQECEAQMDRLSAQRQAFCSQSADKVKAGILKLLGLSGLNDHWNAIETRHESQRDVEEYRYQLDCEGQYPVPVIVRIPSVANQQSKVCIHLADAGKASLLIETDRRDAFSDGTIHVYADLRGFGETSDIFEYNLSKYWNTQYRSAVTALHAGKPLIGQRVQDLRTILNFCSADEKLKDRQIIVKADGMNAVVVMHAAVLDERLAGATLTRTLKTWRNYIQHPVQHDMMSNVIPGVLRCYDIPDLLSLAKGRVVIQD</sequence>
<evidence type="ECO:0000313" key="3">
    <source>
        <dbReference type="EMBL" id="MQP11104.1"/>
    </source>
</evidence>
<dbReference type="AlphaFoldDB" id="A0A6A7W9D0"/>
<dbReference type="InterPro" id="IPR008391">
    <property type="entry name" value="AXE1_dom"/>
</dbReference>
<dbReference type="InterPro" id="IPR050261">
    <property type="entry name" value="FrsA_esterase"/>
</dbReference>
<proteinExistence type="predicted"/>
<reference evidence="3 4" key="1">
    <citation type="submission" date="2019-09" db="EMBL/GenBank/DDBJ databases">
        <title>Distinct polysaccharide growth profiles of human intestinal Prevotella copri isolates.</title>
        <authorList>
            <person name="Fehlner-Peach H."/>
            <person name="Magnabosco C."/>
            <person name="Raghavan V."/>
            <person name="Scher J.U."/>
            <person name="Tett A."/>
            <person name="Cox L.M."/>
            <person name="Gottsegen C."/>
            <person name="Watters A."/>
            <person name="Wiltshire- Gordon J.D."/>
            <person name="Segata N."/>
            <person name="Bonneau R."/>
            <person name="Littman D.R."/>
        </authorList>
    </citation>
    <scope>NUCLEOTIDE SEQUENCE [LARGE SCALE GENOMIC DNA]</scope>
    <source>
        <strain evidence="4">iAQ1173</strain>
    </source>
</reference>
<dbReference type="PANTHER" id="PTHR22946:SF8">
    <property type="entry name" value="ACETYL XYLAN ESTERASE DOMAIN-CONTAINING PROTEIN"/>
    <property type="match status" value="1"/>
</dbReference>
<name>A0A6A7W9D0_9BACT</name>
<gene>
    <name evidence="3" type="ORF">F7D20_03815</name>
</gene>
<dbReference type="InterPro" id="IPR029058">
    <property type="entry name" value="AB_hydrolase_fold"/>
</dbReference>
<evidence type="ECO:0000313" key="4">
    <source>
        <dbReference type="Proteomes" id="UP000384372"/>
    </source>
</evidence>
<dbReference type="Pfam" id="PF05448">
    <property type="entry name" value="AXE1"/>
    <property type="match status" value="1"/>
</dbReference>
<dbReference type="SUPFAM" id="SSF53474">
    <property type="entry name" value="alpha/beta-Hydrolases"/>
    <property type="match status" value="1"/>
</dbReference>
<evidence type="ECO:0000259" key="2">
    <source>
        <dbReference type="Pfam" id="PF05448"/>
    </source>
</evidence>
<dbReference type="OrthoDB" id="9805123at2"/>
<feature type="coiled-coil region" evidence="1">
    <location>
        <begin position="378"/>
        <end position="405"/>
    </location>
</feature>
<feature type="domain" description="Acetyl xylan esterase" evidence="2">
    <location>
        <begin position="87"/>
        <end position="249"/>
    </location>
</feature>